<dbReference type="Pfam" id="PF02384">
    <property type="entry name" value="N6_Mtase"/>
    <property type="match status" value="1"/>
</dbReference>
<feature type="domain" description="DNA methylase adenine-specific" evidence="1">
    <location>
        <begin position="93"/>
        <end position="194"/>
    </location>
</feature>
<dbReference type="EMBL" id="VUNR01000018">
    <property type="protein sequence ID" value="MSU09173.1"/>
    <property type="molecule type" value="Genomic_DNA"/>
</dbReference>
<keyword evidence="3" id="KW-1185">Reference proteome</keyword>
<reference evidence="2 3" key="1">
    <citation type="submission" date="2019-08" db="EMBL/GenBank/DDBJ databases">
        <title>In-depth cultivation of the pig gut microbiome towards novel bacterial diversity and tailored functional studies.</title>
        <authorList>
            <person name="Wylensek D."/>
            <person name="Hitch T.C.A."/>
            <person name="Clavel T."/>
        </authorList>
    </citation>
    <scope>NUCLEOTIDE SEQUENCE [LARGE SCALE GENOMIC DNA]</scope>
    <source>
        <strain evidence="2 3">WCA-693-APC-5D-A</strain>
    </source>
</reference>
<organism evidence="2 3">
    <name type="scientific">Anaerovibrio slackiae</name>
    <dbReference type="NCBI Taxonomy" id="2652309"/>
    <lineage>
        <taxon>Bacteria</taxon>
        <taxon>Bacillati</taxon>
        <taxon>Bacillota</taxon>
        <taxon>Negativicutes</taxon>
        <taxon>Selenomonadales</taxon>
        <taxon>Selenomonadaceae</taxon>
        <taxon>Anaerovibrio</taxon>
    </lineage>
</organism>
<evidence type="ECO:0000313" key="2">
    <source>
        <dbReference type="EMBL" id="MSU09173.1"/>
    </source>
</evidence>
<comment type="caution">
    <text evidence="2">The sequence shown here is derived from an EMBL/GenBank/DDBJ whole genome shotgun (WGS) entry which is preliminary data.</text>
</comment>
<dbReference type="Proteomes" id="UP000433181">
    <property type="component" value="Unassembled WGS sequence"/>
</dbReference>
<sequence>MEKAFIKEIRSVQCSDPYTAFFDMLYMAMSEINYRQDKNTASYLGLNTARYQGKDKEHLSNAFAYVMMMMEEHANKRNFYDVLGRLFHVLELHNQDRGQFFTPQHLADLLASLGADIETLKERNVLTVCEPAVGAGANVLGLCNYLMKLGYNPQQVLRVEACDVDIRCVTMCYLQMTLYGIPAKIIHGDTLRMVENKTFYTPWWMMNRGFMEVKC</sequence>
<protein>
    <submittedName>
        <fullName evidence="2">SAM-dependent DNA methyltransferase</fullName>
    </submittedName>
</protein>
<keyword evidence="2" id="KW-0489">Methyltransferase</keyword>
<dbReference type="Gene3D" id="3.40.50.150">
    <property type="entry name" value="Vaccinia Virus protein VP39"/>
    <property type="match status" value="1"/>
</dbReference>
<dbReference type="GO" id="GO:0032259">
    <property type="term" value="P:methylation"/>
    <property type="evidence" value="ECO:0007669"/>
    <property type="project" value="UniProtKB-KW"/>
</dbReference>
<keyword evidence="2" id="KW-0808">Transferase</keyword>
<proteinExistence type="predicted"/>
<name>A0A6I2UCB1_9FIRM</name>
<dbReference type="InterPro" id="IPR029063">
    <property type="entry name" value="SAM-dependent_MTases_sf"/>
</dbReference>
<dbReference type="SUPFAM" id="SSF53335">
    <property type="entry name" value="S-adenosyl-L-methionine-dependent methyltransferases"/>
    <property type="match status" value="1"/>
</dbReference>
<dbReference type="GO" id="GO:0008170">
    <property type="term" value="F:N-methyltransferase activity"/>
    <property type="evidence" value="ECO:0007669"/>
    <property type="project" value="InterPro"/>
</dbReference>
<gene>
    <name evidence="2" type="ORF">FYJ84_09270</name>
</gene>
<evidence type="ECO:0000259" key="1">
    <source>
        <dbReference type="Pfam" id="PF02384"/>
    </source>
</evidence>
<dbReference type="AlphaFoldDB" id="A0A6I2UCB1"/>
<dbReference type="InterPro" id="IPR003356">
    <property type="entry name" value="DNA_methylase_A-5"/>
</dbReference>
<dbReference type="GeneID" id="96779108"/>
<evidence type="ECO:0000313" key="3">
    <source>
        <dbReference type="Proteomes" id="UP000433181"/>
    </source>
</evidence>
<dbReference type="GO" id="GO:0003677">
    <property type="term" value="F:DNA binding"/>
    <property type="evidence" value="ECO:0007669"/>
    <property type="project" value="InterPro"/>
</dbReference>
<accession>A0A6I2UCB1</accession>
<dbReference type="RefSeq" id="WP_154407342.1">
    <property type="nucleotide sequence ID" value="NZ_VUNR01000018.1"/>
</dbReference>